<reference evidence="1 2" key="1">
    <citation type="journal article" date="2022" name="Hortic Res">
        <title>A haplotype resolved chromosomal level avocado genome allows analysis of novel avocado genes.</title>
        <authorList>
            <person name="Nath O."/>
            <person name="Fletcher S.J."/>
            <person name="Hayward A."/>
            <person name="Shaw L.M."/>
            <person name="Masouleh A.K."/>
            <person name="Furtado A."/>
            <person name="Henry R.J."/>
            <person name="Mitter N."/>
        </authorList>
    </citation>
    <scope>NUCLEOTIDE SEQUENCE [LARGE SCALE GENOMIC DNA]</scope>
    <source>
        <strain evidence="2">cv. Hass</strain>
    </source>
</reference>
<dbReference type="Proteomes" id="UP001234297">
    <property type="component" value="Chromosome 4"/>
</dbReference>
<comment type="caution">
    <text evidence="1">The sequence shown here is derived from an EMBL/GenBank/DDBJ whole genome shotgun (WGS) entry which is preliminary data.</text>
</comment>
<keyword evidence="2" id="KW-1185">Reference proteome</keyword>
<dbReference type="EMBL" id="CM056812">
    <property type="protein sequence ID" value="KAJ8618797.1"/>
    <property type="molecule type" value="Genomic_DNA"/>
</dbReference>
<protein>
    <submittedName>
        <fullName evidence="1">Uncharacterized protein</fullName>
    </submittedName>
</protein>
<accession>A0ACC2KCU8</accession>
<evidence type="ECO:0000313" key="1">
    <source>
        <dbReference type="EMBL" id="KAJ8618797.1"/>
    </source>
</evidence>
<name>A0ACC2KCU8_PERAE</name>
<evidence type="ECO:0000313" key="2">
    <source>
        <dbReference type="Proteomes" id="UP001234297"/>
    </source>
</evidence>
<organism evidence="1 2">
    <name type="scientific">Persea americana</name>
    <name type="common">Avocado</name>
    <dbReference type="NCBI Taxonomy" id="3435"/>
    <lineage>
        <taxon>Eukaryota</taxon>
        <taxon>Viridiplantae</taxon>
        <taxon>Streptophyta</taxon>
        <taxon>Embryophyta</taxon>
        <taxon>Tracheophyta</taxon>
        <taxon>Spermatophyta</taxon>
        <taxon>Magnoliopsida</taxon>
        <taxon>Magnoliidae</taxon>
        <taxon>Laurales</taxon>
        <taxon>Lauraceae</taxon>
        <taxon>Persea</taxon>
    </lineage>
</organism>
<gene>
    <name evidence="1" type="ORF">MRB53_014983</name>
</gene>
<proteinExistence type="predicted"/>
<sequence>MDALSDLWVNFIVFFSPLTCYRPYNQRWKELIRFRRGPTVSDITDKTQEMITLERKKVKGMPAIATILGFSTLTLWLIYRSINHDLFYIVLGCCCIGATQLIMMNVIKRGLKHIGSILDEGDNVASEGDLSSDSMLPEDTLSGTSSNVLERGAPTQFKVMAEPNEAEVMPEPNEAGSDASPQFEVMPEPNEAVKDASPQSVFMPKPNEEQREALMRLENFVIAIKNTPPATLAIYGPAVTDMLDVIQATDYPTELFKESFAKIISLSIQYVRASLRNSTAPELKNGIHYISPTECKLRKDSKHLMTLKSHNAEASERIIKLQAQLKQLLDVRNALDAEISILTESIEDLHISQEKFLRRMDALERRIAAELKEHQQADIDFELHESDYLDSIHSSIEDLIASLESLL</sequence>